<organism evidence="2">
    <name type="scientific">Bacillus thuringiensis subsp. israelensis</name>
    <dbReference type="NCBI Taxonomy" id="1430"/>
    <lineage>
        <taxon>Bacteria</taxon>
        <taxon>Bacillati</taxon>
        <taxon>Bacillota</taxon>
        <taxon>Bacilli</taxon>
        <taxon>Bacillales</taxon>
        <taxon>Bacillaceae</taxon>
        <taxon>Bacillus</taxon>
        <taxon>Bacillus cereus group</taxon>
    </lineage>
</organism>
<dbReference type="InterPro" id="IPR001387">
    <property type="entry name" value="Cro/C1-type_HTH"/>
</dbReference>
<keyword evidence="1" id="KW-0238">DNA-binding</keyword>
<dbReference type="CDD" id="cd00093">
    <property type="entry name" value="HTH_XRE"/>
    <property type="match status" value="1"/>
</dbReference>
<sequence>MDNNIFGKNIRKLRAMKGLSRKEFAQAINTPYSTVTSWENGDKVPKIERLPTIAKFFNVSESRLLHHQMSDNEILEKDSSETDPIERMAQILIEKYRNVPEEHKPRIEKEILRMAQLLEIEIEMQSQHEE</sequence>
<dbReference type="PANTHER" id="PTHR46558:SF11">
    <property type="entry name" value="HTH-TYPE TRANSCRIPTIONAL REGULATOR XRE"/>
    <property type="match status" value="1"/>
</dbReference>
<gene>
    <name evidence="2" type="ORF">ATN07_34375</name>
</gene>
<proteinExistence type="predicted"/>
<evidence type="ECO:0000313" key="2">
    <source>
        <dbReference type="EMBL" id="AND28792.1"/>
    </source>
</evidence>
<dbReference type="GO" id="GO:0003677">
    <property type="term" value="F:DNA binding"/>
    <property type="evidence" value="ECO:0007669"/>
    <property type="project" value="UniProtKB-KW"/>
</dbReference>
<dbReference type="EMBL" id="CP013280">
    <property type="protein sequence ID" value="AND28792.1"/>
    <property type="molecule type" value="Genomic_DNA"/>
</dbReference>
<dbReference type="RefSeq" id="WP_000369749.1">
    <property type="nucleotide sequence ID" value="NZ_CP013280.1"/>
</dbReference>
<dbReference type="Pfam" id="PF01381">
    <property type="entry name" value="HTH_3"/>
    <property type="match status" value="1"/>
</dbReference>
<protein>
    <submittedName>
        <fullName evidence="2">MerR family transcriptional regulator</fullName>
    </submittedName>
</protein>
<evidence type="ECO:0000256" key="1">
    <source>
        <dbReference type="ARBA" id="ARBA00023125"/>
    </source>
</evidence>
<dbReference type="SMART" id="SM00530">
    <property type="entry name" value="HTH_XRE"/>
    <property type="match status" value="1"/>
</dbReference>
<dbReference type="InterPro" id="IPR010982">
    <property type="entry name" value="Lambda_DNA-bd_dom_sf"/>
</dbReference>
<dbReference type="Gene3D" id="1.10.260.40">
    <property type="entry name" value="lambda repressor-like DNA-binding domains"/>
    <property type="match status" value="1"/>
</dbReference>
<dbReference type="PROSITE" id="PS50943">
    <property type="entry name" value="HTH_CROC1"/>
    <property type="match status" value="1"/>
</dbReference>
<dbReference type="SUPFAM" id="SSF47413">
    <property type="entry name" value="lambda repressor-like DNA-binding domains"/>
    <property type="match status" value="1"/>
</dbReference>
<geneLocation type="plasmid" evidence="2">
    <name>pAM65-52-5-100K</name>
</geneLocation>
<reference evidence="2" key="1">
    <citation type="journal article" date="2017" name="Res. Microbiol.">
        <title>Comparative genomics of extrachromosomal elements in Bacillus thuringiensis subsp. israelensis.</title>
        <authorList>
            <person name="Bolotin A."/>
            <person name="Gillis A."/>
            <person name="Sanchis V."/>
            <person name="Nielsen-LeRoux C."/>
            <person name="Mahillon J."/>
            <person name="Lereclus D."/>
            <person name="Sorokin A."/>
        </authorList>
    </citation>
    <scope>NUCLEOTIDE SEQUENCE</scope>
    <source>
        <strain evidence="2">AM65-52</strain>
        <plasmid evidence="2">pAM65-52-5-100K</plasmid>
    </source>
</reference>
<dbReference type="AlphaFoldDB" id="A0A160LKL8"/>
<dbReference type="SMR" id="A0A160LKL8"/>
<dbReference type="PANTHER" id="PTHR46558">
    <property type="entry name" value="TRACRIPTIONAL REGULATORY PROTEIN-RELATED-RELATED"/>
    <property type="match status" value="1"/>
</dbReference>
<name>A0A160LKL8_BACTI</name>
<keyword evidence="2" id="KW-0614">Plasmid</keyword>
<accession>A0A160LKL8</accession>